<dbReference type="EMBL" id="NKHD01000012">
    <property type="protein sequence ID" value="OXT08606.1"/>
    <property type="molecule type" value="Genomic_DNA"/>
</dbReference>
<proteinExistence type="predicted"/>
<keyword evidence="1" id="KW-0812">Transmembrane</keyword>
<evidence type="ECO:0000313" key="2">
    <source>
        <dbReference type="EMBL" id="OXT08606.1"/>
    </source>
</evidence>
<reference evidence="2 3" key="1">
    <citation type="submission" date="2017-06" db="EMBL/GenBank/DDBJ databases">
        <title>Isolation and characterization of a thermophilic and butanogenic Thermoanaerobacterium thermosaccharolyticum M5 capable of efficient degradation of hemicellulose.</title>
        <authorList>
            <person name="Xin F."/>
            <person name="Jiang Y."/>
        </authorList>
    </citation>
    <scope>NUCLEOTIDE SEQUENCE [LARGE SCALE GENOMIC DNA]</scope>
    <source>
        <strain evidence="2 3">M5</strain>
    </source>
</reference>
<evidence type="ECO:0000256" key="1">
    <source>
        <dbReference type="SAM" id="Phobius"/>
    </source>
</evidence>
<protein>
    <submittedName>
        <fullName evidence="2">Uncharacterized protein</fullName>
    </submittedName>
</protein>
<sequence length="234" mass="27331">MKKLDKVLISIVVSLVVISVVVGIFTRFSYKDNVSFSRISNNIDDYKIVVGDVDSDRAFYKNFYVENIKSLSDLELKSDYILKVRAEDDRKTLNNTLYTKVNVVKIYKGNDLKGKNYVYIYESCFFDVYNKTFYSQWGYNFMHSNDEYIVFLRKIKAPQGYHYKNNEGISFLFTSVPYGKYKLKDTGEVVTVDEKKIDQGLKYGDVKDLDIITSDSTVANRYESIKNEVLRKYK</sequence>
<dbReference type="AlphaFoldDB" id="A0A231VLN8"/>
<keyword evidence="1" id="KW-1133">Transmembrane helix</keyword>
<comment type="caution">
    <text evidence="2">The sequence shown here is derived from an EMBL/GenBank/DDBJ whole genome shotgun (WGS) entry which is preliminary data.</text>
</comment>
<accession>A0A231VLN8</accession>
<feature type="transmembrane region" description="Helical" evidence="1">
    <location>
        <begin position="7"/>
        <end position="30"/>
    </location>
</feature>
<keyword evidence="1" id="KW-0472">Membrane</keyword>
<organism evidence="2 3">
    <name type="scientific">Thermoanaerobacterium thermosaccharolyticum</name>
    <name type="common">Clostridium thermosaccharolyticum</name>
    <dbReference type="NCBI Taxonomy" id="1517"/>
    <lineage>
        <taxon>Bacteria</taxon>
        <taxon>Bacillati</taxon>
        <taxon>Bacillota</taxon>
        <taxon>Clostridia</taxon>
        <taxon>Thermoanaerobacterales</taxon>
        <taxon>Thermoanaerobacteraceae</taxon>
        <taxon>Thermoanaerobacterium</taxon>
    </lineage>
</organism>
<evidence type="ECO:0000313" key="3">
    <source>
        <dbReference type="Proteomes" id="UP000215301"/>
    </source>
</evidence>
<name>A0A231VLN8_THETR</name>
<dbReference type="Proteomes" id="UP000215301">
    <property type="component" value="Unassembled WGS sequence"/>
</dbReference>
<dbReference type="RefSeq" id="WP_094044482.1">
    <property type="nucleotide sequence ID" value="NZ_NKHD01000012.1"/>
</dbReference>
<gene>
    <name evidence="2" type="ORF">CE561_04745</name>
</gene>